<evidence type="ECO:0000313" key="4">
    <source>
        <dbReference type="Proteomes" id="UP000294360"/>
    </source>
</evidence>
<name>A0A4U8Z238_METTU</name>
<keyword evidence="2" id="KW-1133">Transmembrane helix</keyword>
<evidence type="ECO:0000256" key="1">
    <source>
        <dbReference type="SAM" id="MobiDB-lite"/>
    </source>
</evidence>
<feature type="compositionally biased region" description="Polar residues" evidence="1">
    <location>
        <begin position="106"/>
        <end position="116"/>
    </location>
</feature>
<reference evidence="3 4" key="1">
    <citation type="submission" date="2019-03" db="EMBL/GenBank/DDBJ databases">
        <authorList>
            <person name="Kox A.R. M."/>
        </authorList>
    </citation>
    <scope>NUCLEOTIDE SEQUENCE [LARGE SCALE GENOMIC DNA]</scope>
    <source>
        <strain evidence="3">MTUNDRAET4 annotated genome</strain>
    </source>
</reference>
<protein>
    <submittedName>
        <fullName evidence="3">Uncharacterized protein</fullName>
    </submittedName>
</protein>
<feature type="region of interest" description="Disordered" evidence="1">
    <location>
        <begin position="105"/>
        <end position="125"/>
    </location>
</feature>
<dbReference type="Proteomes" id="UP000294360">
    <property type="component" value="Chromosome"/>
</dbReference>
<dbReference type="KEGG" id="mtun:MTUNDRAET4_2494"/>
<evidence type="ECO:0000313" key="3">
    <source>
        <dbReference type="EMBL" id="VFU09381.1"/>
    </source>
</evidence>
<organism evidence="3 4">
    <name type="scientific">Methylocella tundrae</name>
    <dbReference type="NCBI Taxonomy" id="227605"/>
    <lineage>
        <taxon>Bacteria</taxon>
        <taxon>Pseudomonadati</taxon>
        <taxon>Pseudomonadota</taxon>
        <taxon>Alphaproteobacteria</taxon>
        <taxon>Hyphomicrobiales</taxon>
        <taxon>Beijerinckiaceae</taxon>
        <taxon>Methylocella</taxon>
    </lineage>
</organism>
<accession>A0A4U8Z238</accession>
<dbReference type="EMBL" id="LR536450">
    <property type="protein sequence ID" value="VFU09381.1"/>
    <property type="molecule type" value="Genomic_DNA"/>
</dbReference>
<keyword evidence="2" id="KW-0472">Membrane</keyword>
<evidence type="ECO:0000256" key="2">
    <source>
        <dbReference type="SAM" id="Phobius"/>
    </source>
</evidence>
<sequence>MYMSAAACLICAIILSRNFKFYILIPASFLVVVAVCLKGGYFGHNLSRVALEAIILLTSLQVGYVFGLLLPLIPAILGAALKAPFGGVPAPSLSFHAAWAAAPANGDSSALGQTRRPSAGCGAGA</sequence>
<dbReference type="AlphaFoldDB" id="A0A4U8Z238"/>
<keyword evidence="2" id="KW-0812">Transmembrane</keyword>
<proteinExistence type="predicted"/>
<gene>
    <name evidence="3" type="ORF">MTUNDRAET4_2494</name>
</gene>
<feature type="transmembrane region" description="Helical" evidence="2">
    <location>
        <begin position="53"/>
        <end position="77"/>
    </location>
</feature>
<feature type="transmembrane region" description="Helical" evidence="2">
    <location>
        <begin position="21"/>
        <end position="41"/>
    </location>
</feature>